<keyword evidence="6 7" id="KW-0472">Membrane</keyword>
<keyword evidence="4 7" id="KW-0812">Transmembrane</keyword>
<protein>
    <submittedName>
        <fullName evidence="8">DoxX family protein</fullName>
    </submittedName>
</protein>
<evidence type="ECO:0000256" key="5">
    <source>
        <dbReference type="ARBA" id="ARBA00022989"/>
    </source>
</evidence>
<comment type="caution">
    <text evidence="8">The sequence shown here is derived from an EMBL/GenBank/DDBJ whole genome shotgun (WGS) entry which is preliminary data.</text>
</comment>
<feature type="transmembrane region" description="Helical" evidence="7">
    <location>
        <begin position="49"/>
        <end position="69"/>
    </location>
</feature>
<evidence type="ECO:0000313" key="8">
    <source>
        <dbReference type="EMBL" id="GAA4973702.1"/>
    </source>
</evidence>
<feature type="transmembrane region" description="Helical" evidence="7">
    <location>
        <begin position="76"/>
        <end position="95"/>
    </location>
</feature>
<evidence type="ECO:0000256" key="6">
    <source>
        <dbReference type="ARBA" id="ARBA00023136"/>
    </source>
</evidence>
<dbReference type="Proteomes" id="UP001501692">
    <property type="component" value="Unassembled WGS sequence"/>
</dbReference>
<dbReference type="Pfam" id="PF07681">
    <property type="entry name" value="DoxX"/>
    <property type="match status" value="1"/>
</dbReference>
<accession>A0ABP9HM58</accession>
<proteinExistence type="inferred from homology"/>
<keyword evidence="5 7" id="KW-1133">Transmembrane helix</keyword>
<reference evidence="9" key="1">
    <citation type="journal article" date="2019" name="Int. J. Syst. Evol. Microbiol.">
        <title>The Global Catalogue of Microorganisms (GCM) 10K type strain sequencing project: providing services to taxonomists for standard genome sequencing and annotation.</title>
        <authorList>
            <consortium name="The Broad Institute Genomics Platform"/>
            <consortium name="The Broad Institute Genome Sequencing Center for Infectious Disease"/>
            <person name="Wu L."/>
            <person name="Ma J."/>
        </authorList>
    </citation>
    <scope>NUCLEOTIDE SEQUENCE [LARGE SCALE GENOMIC DNA]</scope>
    <source>
        <strain evidence="9">JCM 18287</strain>
    </source>
</reference>
<evidence type="ECO:0000256" key="7">
    <source>
        <dbReference type="SAM" id="Phobius"/>
    </source>
</evidence>
<dbReference type="EMBL" id="BAABJK010000009">
    <property type="protein sequence ID" value="GAA4973702.1"/>
    <property type="molecule type" value="Genomic_DNA"/>
</dbReference>
<dbReference type="InterPro" id="IPR032808">
    <property type="entry name" value="DoxX"/>
</dbReference>
<evidence type="ECO:0000256" key="3">
    <source>
        <dbReference type="ARBA" id="ARBA00022475"/>
    </source>
</evidence>
<dbReference type="InterPro" id="IPR051907">
    <property type="entry name" value="DoxX-like_oxidoreductase"/>
</dbReference>
<dbReference type="RefSeq" id="WP_345169313.1">
    <property type="nucleotide sequence ID" value="NZ_BAABJK010000009.1"/>
</dbReference>
<keyword evidence="3" id="KW-1003">Cell membrane</keyword>
<evidence type="ECO:0000256" key="4">
    <source>
        <dbReference type="ARBA" id="ARBA00022692"/>
    </source>
</evidence>
<comment type="subcellular location">
    <subcellularLocation>
        <location evidence="1">Cell membrane</location>
        <topology evidence="1">Multi-pass membrane protein</topology>
    </subcellularLocation>
</comment>
<sequence length="127" mass="13594">MNKNFLNLALLILRLGSGGLMLTHGIPKISKLFESPIKFADPIGLGSTTSLILTLIGEVLAPVLIIIGFKTKLASIPAIITMLVAAFVVHISDPIGTKEKALLYLVCFLVIFLVGPGKYSIDGNKNY</sequence>
<gene>
    <name evidence="8" type="ORF">GCM10023315_25210</name>
</gene>
<organism evidence="8 9">
    <name type="scientific">Algibacter aquimarinus</name>
    <dbReference type="NCBI Taxonomy" id="1136748"/>
    <lineage>
        <taxon>Bacteria</taxon>
        <taxon>Pseudomonadati</taxon>
        <taxon>Bacteroidota</taxon>
        <taxon>Flavobacteriia</taxon>
        <taxon>Flavobacteriales</taxon>
        <taxon>Flavobacteriaceae</taxon>
        <taxon>Algibacter</taxon>
    </lineage>
</organism>
<dbReference type="PANTHER" id="PTHR33452:SF1">
    <property type="entry name" value="INNER MEMBRANE PROTEIN YPHA-RELATED"/>
    <property type="match status" value="1"/>
</dbReference>
<dbReference type="PANTHER" id="PTHR33452">
    <property type="entry name" value="OXIDOREDUCTASE CATD-RELATED"/>
    <property type="match status" value="1"/>
</dbReference>
<evidence type="ECO:0000313" key="9">
    <source>
        <dbReference type="Proteomes" id="UP001501692"/>
    </source>
</evidence>
<feature type="transmembrane region" description="Helical" evidence="7">
    <location>
        <begin position="101"/>
        <end position="121"/>
    </location>
</feature>
<evidence type="ECO:0000256" key="2">
    <source>
        <dbReference type="ARBA" id="ARBA00006679"/>
    </source>
</evidence>
<comment type="similarity">
    <text evidence="2">Belongs to the DoxX family.</text>
</comment>
<name>A0ABP9HM58_9FLAO</name>
<evidence type="ECO:0000256" key="1">
    <source>
        <dbReference type="ARBA" id="ARBA00004651"/>
    </source>
</evidence>
<keyword evidence="9" id="KW-1185">Reference proteome</keyword>